<keyword evidence="3" id="KW-1185">Reference proteome</keyword>
<name>A0A4Y2A387_ARAVE</name>
<evidence type="ECO:0000313" key="2">
    <source>
        <dbReference type="EMBL" id="GBL74238.1"/>
    </source>
</evidence>
<organism evidence="2 3">
    <name type="scientific">Araneus ventricosus</name>
    <name type="common">Orbweaver spider</name>
    <name type="synonym">Epeira ventricosa</name>
    <dbReference type="NCBI Taxonomy" id="182803"/>
    <lineage>
        <taxon>Eukaryota</taxon>
        <taxon>Metazoa</taxon>
        <taxon>Ecdysozoa</taxon>
        <taxon>Arthropoda</taxon>
        <taxon>Chelicerata</taxon>
        <taxon>Arachnida</taxon>
        <taxon>Araneae</taxon>
        <taxon>Araneomorphae</taxon>
        <taxon>Entelegynae</taxon>
        <taxon>Araneoidea</taxon>
        <taxon>Araneidae</taxon>
        <taxon>Araneus</taxon>
    </lineage>
</organism>
<dbReference type="AlphaFoldDB" id="A0A4Y2A387"/>
<feature type="compositionally biased region" description="Basic and acidic residues" evidence="1">
    <location>
        <begin position="136"/>
        <end position="157"/>
    </location>
</feature>
<accession>A0A4Y2A387</accession>
<evidence type="ECO:0000313" key="3">
    <source>
        <dbReference type="Proteomes" id="UP000499080"/>
    </source>
</evidence>
<reference evidence="2 3" key="1">
    <citation type="journal article" date="2019" name="Sci. Rep.">
        <title>Orb-weaving spider Araneus ventricosus genome elucidates the spidroin gene catalogue.</title>
        <authorList>
            <person name="Kono N."/>
            <person name="Nakamura H."/>
            <person name="Ohtoshi R."/>
            <person name="Moran D.A.P."/>
            <person name="Shinohara A."/>
            <person name="Yoshida Y."/>
            <person name="Fujiwara M."/>
            <person name="Mori M."/>
            <person name="Tomita M."/>
            <person name="Arakawa K."/>
        </authorList>
    </citation>
    <scope>NUCLEOTIDE SEQUENCE [LARGE SCALE GENOMIC DNA]</scope>
</reference>
<proteinExistence type="predicted"/>
<gene>
    <name evidence="2" type="ORF">AVEN_235243_1</name>
</gene>
<feature type="region of interest" description="Disordered" evidence="1">
    <location>
        <begin position="132"/>
        <end position="157"/>
    </location>
</feature>
<comment type="caution">
    <text evidence="2">The sequence shown here is derived from an EMBL/GenBank/DDBJ whole genome shotgun (WGS) entry which is preliminary data.</text>
</comment>
<protein>
    <submittedName>
        <fullName evidence="2">Uncharacterized protein</fullName>
    </submittedName>
</protein>
<evidence type="ECO:0000256" key="1">
    <source>
        <dbReference type="SAM" id="MobiDB-lite"/>
    </source>
</evidence>
<dbReference type="OrthoDB" id="411871at2759"/>
<dbReference type="EMBL" id="BGPR01000005">
    <property type="protein sequence ID" value="GBL74238.1"/>
    <property type="molecule type" value="Genomic_DNA"/>
</dbReference>
<dbReference type="Proteomes" id="UP000499080">
    <property type="component" value="Unassembled WGS sequence"/>
</dbReference>
<sequence>MNAVAIPGSEEFEVLSPTCIEIIQLIFEFMHFLKPKHRNVYGKQLVYSLNRLIVIWRLAVHTRRSHTIFQAELTAIQQDLLWNPTKLARRRSKSILKSLQKVQPQNNLTVEIRQLVDVPVSLYWLKAQIGNTGKGVADRPTKTSSEKADLDKDLRIP</sequence>